<gene>
    <name evidence="5" type="ORF">CASFOL_000351</name>
</gene>
<evidence type="ECO:0000256" key="4">
    <source>
        <dbReference type="RuleBase" id="RU361156"/>
    </source>
</evidence>
<dbReference type="Gene3D" id="3.40.50.1820">
    <property type="entry name" value="alpha/beta hydrolase"/>
    <property type="match status" value="1"/>
</dbReference>
<dbReference type="GO" id="GO:0004185">
    <property type="term" value="F:serine-type carboxypeptidase activity"/>
    <property type="evidence" value="ECO:0007669"/>
    <property type="project" value="UniProtKB-UniRule"/>
</dbReference>
<dbReference type="AlphaFoldDB" id="A0ABD3EP35"/>
<evidence type="ECO:0000256" key="3">
    <source>
        <dbReference type="ARBA" id="ARBA00022525"/>
    </source>
</evidence>
<sequence length="463" mass="52513">MNIMYVYWLLILCLNKASSQSIIRTLPGFDGDLPFKLETGYVGVGKKSDEVQLFYYFVESEREPEKDPLVLSLTGGPGCSAIYALTFEIGPITWDSSTFGSSLPSLFQHPYPWTKISNVIFLDQPVGAGFSYANSSEGYVSSDTDTTKHIYTFLVKWLETHPKFKNNSLYIQGESYAGKMVPLVAWEIVKANEAGLQPQLSLQGYIAANPATDQQCGNYRVPYAHKMALISDEYMKLAEQRCNGNYVNPDTDNVGCKKALEPINECIDDIYMYHILEPDCPDKKYIPKPYDDQIRALDRSSHIVLPSQELDIDCRTTFYTISESWANNPRVREALRVREGSKGEWVRCNRSLTAYSNDVESAVDLLRLLSKKGYKGLVYSGDHDMVVPYIHSLNWIQSLNLTLDDNWRPWKVNGQIAGYTMRYQENGSNLTFATLKGAGHTPPEYKPEECFNMISRWLSDEPL</sequence>
<dbReference type="InterPro" id="IPR029058">
    <property type="entry name" value="AB_hydrolase_fold"/>
</dbReference>
<keyword evidence="4" id="KW-0732">Signal</keyword>
<dbReference type="Proteomes" id="UP001632038">
    <property type="component" value="Unassembled WGS sequence"/>
</dbReference>
<evidence type="ECO:0000313" key="6">
    <source>
        <dbReference type="Proteomes" id="UP001632038"/>
    </source>
</evidence>
<name>A0ABD3EP35_9LAMI</name>
<dbReference type="GO" id="GO:0006508">
    <property type="term" value="P:proteolysis"/>
    <property type="evidence" value="ECO:0007669"/>
    <property type="project" value="UniProtKB-KW"/>
</dbReference>
<dbReference type="PROSITE" id="PS00131">
    <property type="entry name" value="CARBOXYPEPT_SER_SER"/>
    <property type="match status" value="1"/>
</dbReference>
<dbReference type="InterPro" id="IPR001563">
    <property type="entry name" value="Peptidase_S10"/>
</dbReference>
<dbReference type="SUPFAM" id="SSF53474">
    <property type="entry name" value="alpha/beta-Hydrolases"/>
    <property type="match status" value="1"/>
</dbReference>
<comment type="subcellular location">
    <subcellularLocation>
        <location evidence="1">Secreted</location>
    </subcellularLocation>
</comment>
<feature type="chain" id="PRO_5044527163" description="Carboxypeptidase" evidence="4">
    <location>
        <begin position="20"/>
        <end position="463"/>
    </location>
</feature>
<organism evidence="5 6">
    <name type="scientific">Castilleja foliolosa</name>
    <dbReference type="NCBI Taxonomy" id="1961234"/>
    <lineage>
        <taxon>Eukaryota</taxon>
        <taxon>Viridiplantae</taxon>
        <taxon>Streptophyta</taxon>
        <taxon>Embryophyta</taxon>
        <taxon>Tracheophyta</taxon>
        <taxon>Spermatophyta</taxon>
        <taxon>Magnoliopsida</taxon>
        <taxon>eudicotyledons</taxon>
        <taxon>Gunneridae</taxon>
        <taxon>Pentapetalae</taxon>
        <taxon>asterids</taxon>
        <taxon>lamiids</taxon>
        <taxon>Lamiales</taxon>
        <taxon>Orobanchaceae</taxon>
        <taxon>Pedicularideae</taxon>
        <taxon>Castillejinae</taxon>
        <taxon>Castilleja</taxon>
    </lineage>
</organism>
<keyword evidence="4" id="KW-0378">Hydrolase</keyword>
<evidence type="ECO:0000313" key="5">
    <source>
        <dbReference type="EMBL" id="KAL3655955.1"/>
    </source>
</evidence>
<dbReference type="Pfam" id="PF00450">
    <property type="entry name" value="Peptidase_S10"/>
    <property type="match status" value="1"/>
</dbReference>
<dbReference type="Gene3D" id="3.40.50.12670">
    <property type="match status" value="1"/>
</dbReference>
<dbReference type="GO" id="GO:0005576">
    <property type="term" value="C:extracellular region"/>
    <property type="evidence" value="ECO:0007669"/>
    <property type="project" value="UniProtKB-SubCell"/>
</dbReference>
<keyword evidence="3" id="KW-0964">Secreted</keyword>
<protein>
    <recommendedName>
        <fullName evidence="4">Carboxypeptidase</fullName>
        <ecNumber evidence="4">3.4.16.-</ecNumber>
    </recommendedName>
</protein>
<evidence type="ECO:0000256" key="2">
    <source>
        <dbReference type="ARBA" id="ARBA00009431"/>
    </source>
</evidence>
<dbReference type="FunFam" id="3.40.50.12670:FF:000002">
    <property type="entry name" value="Carboxypeptidase"/>
    <property type="match status" value="1"/>
</dbReference>
<dbReference type="PANTHER" id="PTHR11802">
    <property type="entry name" value="SERINE PROTEASE FAMILY S10 SERINE CARBOXYPEPTIDASE"/>
    <property type="match status" value="1"/>
</dbReference>
<dbReference type="FunFam" id="3.40.50.1820:FF:000072">
    <property type="entry name" value="Serine carboxypeptidase-like 19"/>
    <property type="match status" value="1"/>
</dbReference>
<dbReference type="EC" id="3.4.16.-" evidence="4"/>
<keyword evidence="6" id="KW-1185">Reference proteome</keyword>
<feature type="signal peptide" evidence="4">
    <location>
        <begin position="1"/>
        <end position="19"/>
    </location>
</feature>
<dbReference type="InterPro" id="IPR018202">
    <property type="entry name" value="Ser_caboxypep_ser_AS"/>
</dbReference>
<accession>A0ABD3EP35</accession>
<dbReference type="PANTHER" id="PTHR11802:SF224">
    <property type="entry name" value="SERINE CARBOXYPEPTIDASE-LIKE 7 ISOFORM X1"/>
    <property type="match status" value="1"/>
</dbReference>
<dbReference type="PRINTS" id="PR00724">
    <property type="entry name" value="CRBOXYPTASEC"/>
</dbReference>
<keyword evidence="4" id="KW-0121">Carboxypeptidase</keyword>
<reference evidence="6" key="1">
    <citation type="journal article" date="2024" name="IScience">
        <title>Strigolactones Initiate the Formation of Haustorium-like Structures in Castilleja.</title>
        <authorList>
            <person name="Buerger M."/>
            <person name="Peterson D."/>
            <person name="Chory J."/>
        </authorList>
    </citation>
    <scope>NUCLEOTIDE SEQUENCE [LARGE SCALE GENOMIC DNA]</scope>
</reference>
<evidence type="ECO:0000256" key="1">
    <source>
        <dbReference type="ARBA" id="ARBA00004613"/>
    </source>
</evidence>
<keyword evidence="4" id="KW-0645">Protease</keyword>
<dbReference type="EMBL" id="JAVIJP010000001">
    <property type="protein sequence ID" value="KAL3655955.1"/>
    <property type="molecule type" value="Genomic_DNA"/>
</dbReference>
<comment type="similarity">
    <text evidence="2 4">Belongs to the peptidase S10 family.</text>
</comment>
<comment type="caution">
    <text evidence="5">The sequence shown here is derived from an EMBL/GenBank/DDBJ whole genome shotgun (WGS) entry which is preliminary data.</text>
</comment>
<proteinExistence type="inferred from homology"/>